<evidence type="ECO:0000313" key="2">
    <source>
        <dbReference type="EMBL" id="CAH1245781.1"/>
    </source>
</evidence>
<evidence type="ECO:0000256" key="1">
    <source>
        <dbReference type="SAM" id="MobiDB-lite"/>
    </source>
</evidence>
<accession>A0A8K0EA82</accession>
<protein>
    <submittedName>
        <fullName evidence="2">Hypp7542 protein</fullName>
    </submittedName>
</protein>
<keyword evidence="3" id="KW-1185">Reference proteome</keyword>
<feature type="region of interest" description="Disordered" evidence="1">
    <location>
        <begin position="1"/>
        <end position="40"/>
    </location>
</feature>
<evidence type="ECO:0000313" key="3">
    <source>
        <dbReference type="Proteomes" id="UP000838412"/>
    </source>
</evidence>
<sequence length="74" mass="7747">MKPVELILPAAPSAARRRRVRPVSRASSSGGDGFGSPVSLVMVSRDDGRGEKVRVARARDRVPASGGGCLAMEE</sequence>
<reference evidence="2" key="1">
    <citation type="submission" date="2022-01" db="EMBL/GenBank/DDBJ databases">
        <authorList>
            <person name="Braso-Vives M."/>
        </authorList>
    </citation>
    <scope>NUCLEOTIDE SEQUENCE</scope>
</reference>
<name>A0A8K0EA82_BRALA</name>
<dbReference type="EMBL" id="OV696699">
    <property type="protein sequence ID" value="CAH1245781.1"/>
    <property type="molecule type" value="Genomic_DNA"/>
</dbReference>
<organism evidence="2 3">
    <name type="scientific">Branchiostoma lanceolatum</name>
    <name type="common">Common lancelet</name>
    <name type="synonym">Amphioxus lanceolatum</name>
    <dbReference type="NCBI Taxonomy" id="7740"/>
    <lineage>
        <taxon>Eukaryota</taxon>
        <taxon>Metazoa</taxon>
        <taxon>Chordata</taxon>
        <taxon>Cephalochordata</taxon>
        <taxon>Leptocardii</taxon>
        <taxon>Amphioxiformes</taxon>
        <taxon>Branchiostomatidae</taxon>
        <taxon>Branchiostoma</taxon>
    </lineage>
</organism>
<dbReference type="Proteomes" id="UP000838412">
    <property type="component" value="Chromosome 14"/>
</dbReference>
<dbReference type="AlphaFoldDB" id="A0A8K0EA82"/>
<gene>
    <name evidence="2" type="primary">Hypp7542</name>
    <name evidence="2" type="ORF">BLAG_LOCUS8003</name>
</gene>
<proteinExistence type="predicted"/>